<evidence type="ECO:0000256" key="1">
    <source>
        <dbReference type="ARBA" id="ARBA00023002"/>
    </source>
</evidence>
<dbReference type="Pfam" id="PF00248">
    <property type="entry name" value="Aldo_ket_red"/>
    <property type="match status" value="1"/>
</dbReference>
<organism evidence="3 4">
    <name type="scientific">Rhizophagus irregularis (strain DAOM 197198w)</name>
    <name type="common">Glomus intraradices</name>
    <dbReference type="NCBI Taxonomy" id="1432141"/>
    <lineage>
        <taxon>Eukaryota</taxon>
        <taxon>Fungi</taxon>
        <taxon>Fungi incertae sedis</taxon>
        <taxon>Mucoromycota</taxon>
        <taxon>Glomeromycotina</taxon>
        <taxon>Glomeromycetes</taxon>
        <taxon>Glomerales</taxon>
        <taxon>Glomeraceae</taxon>
        <taxon>Rhizophagus</taxon>
    </lineage>
</organism>
<evidence type="ECO:0000313" key="4">
    <source>
        <dbReference type="Proteomes" id="UP000022910"/>
    </source>
</evidence>
<dbReference type="HOGENOM" id="CLU_023205_16_2_1"/>
<dbReference type="Gene3D" id="3.20.20.100">
    <property type="entry name" value="NADP-dependent oxidoreductase domain"/>
    <property type="match status" value="1"/>
</dbReference>
<keyword evidence="4" id="KW-1185">Reference proteome</keyword>
<dbReference type="PANTHER" id="PTHR43364:SF4">
    <property type="entry name" value="NAD(P)-LINKED OXIDOREDUCTASE SUPERFAMILY PROTEIN"/>
    <property type="match status" value="1"/>
</dbReference>
<dbReference type="EMBL" id="JEMT01027204">
    <property type="protein sequence ID" value="EXX57897.1"/>
    <property type="molecule type" value="Genomic_DNA"/>
</dbReference>
<accession>A0A015IL43</accession>
<comment type="caution">
    <text evidence="3">The sequence shown here is derived from an EMBL/GenBank/DDBJ whole genome shotgun (WGS) entry which is preliminary data.</text>
</comment>
<protein>
    <submittedName>
        <fullName evidence="3">Aad14p</fullName>
    </submittedName>
</protein>
<dbReference type="Proteomes" id="UP000022910">
    <property type="component" value="Unassembled WGS sequence"/>
</dbReference>
<dbReference type="OrthoDB" id="37537at2759"/>
<dbReference type="InterPro" id="IPR050523">
    <property type="entry name" value="AKR_Detox_Biosynth"/>
</dbReference>
<feature type="domain" description="NADP-dependent oxidoreductase" evidence="2">
    <location>
        <begin position="32"/>
        <end position="171"/>
    </location>
</feature>
<dbReference type="InterPro" id="IPR023210">
    <property type="entry name" value="NADP_OxRdtase_dom"/>
</dbReference>
<dbReference type="PANTHER" id="PTHR43364">
    <property type="entry name" value="NADH-SPECIFIC METHYLGLYOXAL REDUCTASE-RELATED"/>
    <property type="match status" value="1"/>
</dbReference>
<sequence>MTRDTLSNDTTSKAQALDDYVLLGRSGLRVSPLCLGTLTFGEQWGYGVNKEESKKVFDLYYEKGGNFFDTSCNYNLGESERFLGDYVSDKRSDVVIATKYSGNVTAVQKDRRFNPNSGGNHRKSLVENLDGSLKRLNISYVDILHIHFYEYRTPIEEFMRSLDDVVRCGKAS</sequence>
<reference evidence="3 4" key="1">
    <citation type="submission" date="2014-02" db="EMBL/GenBank/DDBJ databases">
        <title>Single nucleus genome sequencing reveals high similarity among nuclei of an endomycorrhizal fungus.</title>
        <authorList>
            <person name="Lin K."/>
            <person name="Geurts R."/>
            <person name="Zhang Z."/>
            <person name="Limpens E."/>
            <person name="Saunders D.G."/>
            <person name="Mu D."/>
            <person name="Pang E."/>
            <person name="Cao H."/>
            <person name="Cha H."/>
            <person name="Lin T."/>
            <person name="Zhou Q."/>
            <person name="Shang Y."/>
            <person name="Li Y."/>
            <person name="Ivanov S."/>
            <person name="Sharma T."/>
            <person name="Velzen R.V."/>
            <person name="Ruijter N.D."/>
            <person name="Aanen D.K."/>
            <person name="Win J."/>
            <person name="Kamoun S."/>
            <person name="Bisseling T."/>
            <person name="Huang S."/>
        </authorList>
    </citation>
    <scope>NUCLEOTIDE SEQUENCE [LARGE SCALE GENOMIC DNA]</scope>
    <source>
        <strain evidence="4">DAOM197198w</strain>
    </source>
</reference>
<name>A0A015IL43_RHIIW</name>
<keyword evidence="1" id="KW-0560">Oxidoreductase</keyword>
<dbReference type="SUPFAM" id="SSF51430">
    <property type="entry name" value="NAD(P)-linked oxidoreductase"/>
    <property type="match status" value="1"/>
</dbReference>
<evidence type="ECO:0000259" key="2">
    <source>
        <dbReference type="Pfam" id="PF00248"/>
    </source>
</evidence>
<dbReference type="InterPro" id="IPR036812">
    <property type="entry name" value="NAD(P)_OxRdtase_dom_sf"/>
</dbReference>
<evidence type="ECO:0000313" key="3">
    <source>
        <dbReference type="EMBL" id="EXX57897.1"/>
    </source>
</evidence>
<dbReference type="GO" id="GO:0016491">
    <property type="term" value="F:oxidoreductase activity"/>
    <property type="evidence" value="ECO:0007669"/>
    <property type="project" value="UniProtKB-KW"/>
</dbReference>
<gene>
    <name evidence="3" type="ORF">RirG_202890</name>
</gene>
<proteinExistence type="predicted"/>
<dbReference type="STRING" id="1432141.A0A015IL43"/>
<dbReference type="OMA" id="MENDYSL"/>
<dbReference type="AlphaFoldDB" id="A0A015IL43"/>
<dbReference type="GO" id="GO:0005829">
    <property type="term" value="C:cytosol"/>
    <property type="evidence" value="ECO:0007669"/>
    <property type="project" value="TreeGrafter"/>
</dbReference>